<evidence type="ECO:0000256" key="4">
    <source>
        <dbReference type="ARBA" id="ARBA00023163"/>
    </source>
</evidence>
<feature type="compositionally biased region" description="Pro residues" evidence="6">
    <location>
        <begin position="185"/>
        <end position="195"/>
    </location>
</feature>
<keyword evidence="4" id="KW-0804">Transcription</keyword>
<dbReference type="InterPro" id="IPR052207">
    <property type="entry name" value="Max-like/E-box_TFs"/>
</dbReference>
<feature type="compositionally biased region" description="Acidic residues" evidence="6">
    <location>
        <begin position="409"/>
        <end position="421"/>
    </location>
</feature>
<dbReference type="Proteomes" id="UP001164286">
    <property type="component" value="Unassembled WGS sequence"/>
</dbReference>
<evidence type="ECO:0000256" key="3">
    <source>
        <dbReference type="ARBA" id="ARBA00023125"/>
    </source>
</evidence>
<dbReference type="GO" id="GO:0000978">
    <property type="term" value="F:RNA polymerase II cis-regulatory region sequence-specific DNA binding"/>
    <property type="evidence" value="ECO:0007669"/>
    <property type="project" value="TreeGrafter"/>
</dbReference>
<evidence type="ECO:0000256" key="1">
    <source>
        <dbReference type="ARBA" id="ARBA00004123"/>
    </source>
</evidence>
<dbReference type="SMART" id="SM00353">
    <property type="entry name" value="HLH"/>
    <property type="match status" value="1"/>
</dbReference>
<evidence type="ECO:0000256" key="5">
    <source>
        <dbReference type="ARBA" id="ARBA00023242"/>
    </source>
</evidence>
<feature type="compositionally biased region" description="Low complexity" evidence="6">
    <location>
        <begin position="378"/>
        <end position="387"/>
    </location>
</feature>
<feature type="compositionally biased region" description="Polar residues" evidence="6">
    <location>
        <begin position="346"/>
        <end position="357"/>
    </location>
</feature>
<dbReference type="Pfam" id="PF00010">
    <property type="entry name" value="HLH"/>
    <property type="match status" value="1"/>
</dbReference>
<dbReference type="PANTHER" id="PTHR15741:SF27">
    <property type="entry name" value="TRANSCRIPTION FACTOR AP-4"/>
    <property type="match status" value="1"/>
</dbReference>
<keyword evidence="3" id="KW-0238">DNA-binding</keyword>
<feature type="region of interest" description="Disordered" evidence="6">
    <location>
        <begin position="333"/>
        <end position="454"/>
    </location>
</feature>
<reference evidence="8" key="1">
    <citation type="journal article" date="2022" name="G3 (Bethesda)">
        <title>High quality genome of the basidiomycete yeast Dioszegia hungarica PDD-24b-2 isolated from cloud water.</title>
        <authorList>
            <person name="Jarrige D."/>
            <person name="Haridas S."/>
            <person name="Bleykasten-Grosshans C."/>
            <person name="Joly M."/>
            <person name="Nadalig T."/>
            <person name="Sancelme M."/>
            <person name="Vuilleumier S."/>
            <person name="Grigoriev I.V."/>
            <person name="Amato P."/>
            <person name="Bringel F."/>
        </authorList>
    </citation>
    <scope>NUCLEOTIDE SEQUENCE</scope>
    <source>
        <strain evidence="8">PDD-24b-2</strain>
    </source>
</reference>
<dbReference type="PROSITE" id="PS50888">
    <property type="entry name" value="BHLH"/>
    <property type="match status" value="1"/>
</dbReference>
<dbReference type="GO" id="GO:0005634">
    <property type="term" value="C:nucleus"/>
    <property type="evidence" value="ECO:0007669"/>
    <property type="project" value="UniProtKB-SubCell"/>
</dbReference>
<dbReference type="InterPro" id="IPR011598">
    <property type="entry name" value="bHLH_dom"/>
</dbReference>
<sequence length="454" mass="50339">MASAATLPPTDILTPRLPAHPMSGMYHPASTSRSPSMQYDHRPYTDYSKPRENVRYEPYADRRRVSGRPEEKITLPSLAGLAHDPYAPRQVLPSIQPYQPAWGAETRLPSRGQIQLPSLRSISGESSPTTSRPPPHSYGPPRDPYLPPPLSPSMTRPAVYSQPSPLPSQQHPLSQQPLRPHTYPYHPPALPPPPPRKTHPPPHDPRNPSPPVRVKHEPDSSPPLRSAPLSQRTDERYFPAPVAQSYSPTGPRVDYADTRRGSVVSLAGEGKEQVVGQTRRLAHLMSEQKRRESINTGFHALRSALPLALPTDSKAIILRKALARIEELEARAGIASASSHRRSARQTYESETSSTATRPDWRTGGGLHPQRMDERVPSGTSQSSSSSRPQEAEGRYNDEWAEARRGEYEESPGSEMGDGEYDGVQPDGEAREWADEEMQGRGAYSQERRGSIVR</sequence>
<feature type="region of interest" description="Disordered" evidence="6">
    <location>
        <begin position="103"/>
        <end position="258"/>
    </location>
</feature>
<feature type="compositionally biased region" description="Low complexity" evidence="6">
    <location>
        <begin position="161"/>
        <end position="184"/>
    </location>
</feature>
<feature type="compositionally biased region" description="Basic and acidic residues" evidence="6">
    <location>
        <begin position="39"/>
        <end position="70"/>
    </location>
</feature>
<comment type="caution">
    <text evidence="8">The sequence shown here is derived from an EMBL/GenBank/DDBJ whole genome shotgun (WGS) entry which is preliminary data.</text>
</comment>
<evidence type="ECO:0000313" key="8">
    <source>
        <dbReference type="EMBL" id="KAI9633607.1"/>
    </source>
</evidence>
<gene>
    <name evidence="8" type="ORF">MKK02DRAFT_38266</name>
</gene>
<feature type="compositionally biased region" description="Pro residues" evidence="6">
    <location>
        <begin position="131"/>
        <end position="151"/>
    </location>
</feature>
<dbReference type="InterPro" id="IPR036638">
    <property type="entry name" value="HLH_DNA-bd_sf"/>
</dbReference>
<accession>A0AA38H4B1</accession>
<feature type="region of interest" description="Disordered" evidence="6">
    <location>
        <begin position="1"/>
        <end position="70"/>
    </location>
</feature>
<dbReference type="EMBL" id="JAKWFO010000008">
    <property type="protein sequence ID" value="KAI9633607.1"/>
    <property type="molecule type" value="Genomic_DNA"/>
</dbReference>
<evidence type="ECO:0000256" key="6">
    <source>
        <dbReference type="SAM" id="MobiDB-lite"/>
    </source>
</evidence>
<evidence type="ECO:0000313" key="9">
    <source>
        <dbReference type="Proteomes" id="UP001164286"/>
    </source>
</evidence>
<dbReference type="GO" id="GO:0046983">
    <property type="term" value="F:protein dimerization activity"/>
    <property type="evidence" value="ECO:0007669"/>
    <property type="project" value="InterPro"/>
</dbReference>
<dbReference type="SUPFAM" id="SSF47459">
    <property type="entry name" value="HLH, helix-loop-helix DNA-binding domain"/>
    <property type="match status" value="1"/>
</dbReference>
<organism evidence="8 9">
    <name type="scientific">Dioszegia hungarica</name>
    <dbReference type="NCBI Taxonomy" id="4972"/>
    <lineage>
        <taxon>Eukaryota</taxon>
        <taxon>Fungi</taxon>
        <taxon>Dikarya</taxon>
        <taxon>Basidiomycota</taxon>
        <taxon>Agaricomycotina</taxon>
        <taxon>Tremellomycetes</taxon>
        <taxon>Tremellales</taxon>
        <taxon>Bulleribasidiaceae</taxon>
        <taxon>Dioszegia</taxon>
    </lineage>
</organism>
<protein>
    <recommendedName>
        <fullName evidence="7">BHLH domain-containing protein</fullName>
    </recommendedName>
</protein>
<dbReference type="RefSeq" id="XP_052943384.1">
    <property type="nucleotide sequence ID" value="XM_053090018.1"/>
</dbReference>
<keyword evidence="9" id="KW-1185">Reference proteome</keyword>
<dbReference type="AlphaFoldDB" id="A0AA38H4B1"/>
<evidence type="ECO:0000256" key="2">
    <source>
        <dbReference type="ARBA" id="ARBA00023015"/>
    </source>
</evidence>
<evidence type="ECO:0000259" key="7">
    <source>
        <dbReference type="PROSITE" id="PS50888"/>
    </source>
</evidence>
<comment type="subcellular location">
    <subcellularLocation>
        <location evidence="1">Nucleus</location>
    </subcellularLocation>
</comment>
<keyword evidence="5" id="KW-0539">Nucleus</keyword>
<proteinExistence type="predicted"/>
<dbReference type="Gene3D" id="4.10.280.10">
    <property type="entry name" value="Helix-loop-helix DNA-binding domain"/>
    <property type="match status" value="1"/>
</dbReference>
<feature type="compositionally biased region" description="Basic and acidic residues" evidence="6">
    <location>
        <begin position="390"/>
        <end position="408"/>
    </location>
</feature>
<name>A0AA38H4B1_9TREE</name>
<keyword evidence="2" id="KW-0805">Transcription regulation</keyword>
<feature type="compositionally biased region" description="Polar residues" evidence="6">
    <location>
        <begin position="112"/>
        <end position="125"/>
    </location>
</feature>
<dbReference type="GO" id="GO:0000981">
    <property type="term" value="F:DNA-binding transcription factor activity, RNA polymerase II-specific"/>
    <property type="evidence" value="ECO:0007669"/>
    <property type="project" value="TreeGrafter"/>
</dbReference>
<dbReference type="GeneID" id="77729223"/>
<dbReference type="PANTHER" id="PTHR15741">
    <property type="entry name" value="BASIC HELIX-LOOP-HELIX ZIP TRANSCRIPTION FACTOR"/>
    <property type="match status" value="1"/>
</dbReference>
<feature type="domain" description="BHLH" evidence="7">
    <location>
        <begin position="278"/>
        <end position="328"/>
    </location>
</feature>